<gene>
    <name evidence="4" type="ORF">M2319_003935</name>
</gene>
<dbReference type="InterPro" id="IPR007029">
    <property type="entry name" value="YHS_dom"/>
</dbReference>
<feature type="transmembrane region" description="Helical" evidence="1">
    <location>
        <begin position="266"/>
        <end position="284"/>
    </location>
</feature>
<evidence type="ECO:0000256" key="1">
    <source>
        <dbReference type="SAM" id="Phobius"/>
    </source>
</evidence>
<dbReference type="Pfam" id="PF10080">
    <property type="entry name" value="FtrD-like"/>
    <property type="match status" value="1"/>
</dbReference>
<feature type="transmembrane region" description="Helical" evidence="1">
    <location>
        <begin position="216"/>
        <end position="235"/>
    </location>
</feature>
<sequence length="487" mass="51681">MIVYLTNIAGAFLPAALLTGILVALAPGETKRRDVVVAAWTVAAALAAGWLAYSLAASNGVEVRAKTVIRIVAIAALVLALLLAALSFRLTGRRRAWFVAAVAGVAAVLAFQGMFDVLAGTADRSFTATAVLNTELIANSAAVALGAVLIAALTVFVAHMGRRVIRTAAGILVVAVLGLAATWGAEVMLGALQMGLLEVTSGRVSFVAKATQYGGATGYGALILLALLAAAFFLARPSGDDGINAANDGRAERRKRRAFALGEARWLRATLAVGTFLTATLLYYDLYASLPPTLSKAEAAVPNDDGVVRVPIDSVKDGKLYRFAYIASDGHRVRFFLINRYDEDHVKIGVVYDACMICGDDGYIQDGNDVICIACNVRVFVPSIGKAGGCNPIPLEHSEDGGDIVIAARELERGAKYFSEVVAITVTDPVTGKELINLDAPYRYDFKGNTFFFESQDSYDAFKAEPEKYAGEVEGRLYRVQGHQTKG</sequence>
<feature type="transmembrane region" description="Helical" evidence="1">
    <location>
        <begin position="97"/>
        <end position="117"/>
    </location>
</feature>
<accession>A0ABT3HGR1</accession>
<keyword evidence="1" id="KW-0472">Membrane</keyword>
<proteinExistence type="predicted"/>
<evidence type="ECO:0000259" key="2">
    <source>
        <dbReference type="Pfam" id="PF04945"/>
    </source>
</evidence>
<keyword evidence="5" id="KW-1185">Reference proteome</keyword>
<dbReference type="InterPro" id="IPR018758">
    <property type="entry name" value="FtrD-like"/>
</dbReference>
<dbReference type="Proteomes" id="UP001209755">
    <property type="component" value="Unassembled WGS sequence"/>
</dbReference>
<name>A0ABT3HGR1_9HYPH</name>
<comment type="caution">
    <text evidence="4">The sequence shown here is derived from an EMBL/GenBank/DDBJ whole genome shotgun (WGS) entry which is preliminary data.</text>
</comment>
<keyword evidence="1" id="KW-0812">Transmembrane</keyword>
<organism evidence="4 5">
    <name type="scientific">Rhodobium gokarnense</name>
    <dbReference type="NCBI Taxonomy" id="364296"/>
    <lineage>
        <taxon>Bacteria</taxon>
        <taxon>Pseudomonadati</taxon>
        <taxon>Pseudomonadota</taxon>
        <taxon>Alphaproteobacteria</taxon>
        <taxon>Hyphomicrobiales</taxon>
        <taxon>Rhodobiaceae</taxon>
        <taxon>Rhodobium</taxon>
    </lineage>
</organism>
<reference evidence="5" key="1">
    <citation type="submission" date="2023-07" db="EMBL/GenBank/DDBJ databases">
        <title>Genome sequencing of Purple Non-Sulfur Bacteria from various extreme environments.</title>
        <authorList>
            <person name="Mayer M."/>
        </authorList>
    </citation>
    <scope>NUCLEOTIDE SEQUENCE [LARGE SCALE GENOMIC DNA]</scope>
    <source>
        <strain evidence="5">DSM 17935</strain>
    </source>
</reference>
<feature type="transmembrane region" description="Helical" evidence="1">
    <location>
        <begin position="170"/>
        <end position="196"/>
    </location>
</feature>
<keyword evidence="1" id="KW-1133">Transmembrane helix</keyword>
<feature type="transmembrane region" description="Helical" evidence="1">
    <location>
        <begin position="6"/>
        <end position="25"/>
    </location>
</feature>
<dbReference type="Pfam" id="PF04945">
    <property type="entry name" value="YHS"/>
    <property type="match status" value="1"/>
</dbReference>
<dbReference type="RefSeq" id="WP_264603153.1">
    <property type="nucleotide sequence ID" value="NZ_JAOQNS010000013.1"/>
</dbReference>
<feature type="domain" description="YHS" evidence="2">
    <location>
        <begin position="426"/>
        <end position="472"/>
    </location>
</feature>
<dbReference type="EMBL" id="JAOQNS010000013">
    <property type="protein sequence ID" value="MCW2309579.1"/>
    <property type="molecule type" value="Genomic_DNA"/>
</dbReference>
<feature type="domain" description="Membrane iron-sulfur containing protein FtrD-like" evidence="3">
    <location>
        <begin position="315"/>
        <end position="418"/>
    </location>
</feature>
<protein>
    <submittedName>
        <fullName evidence="4">Membrane protein/YHS domain-containing protein</fullName>
    </submittedName>
</protein>
<feature type="transmembrane region" description="Helical" evidence="1">
    <location>
        <begin position="37"/>
        <end position="56"/>
    </location>
</feature>
<feature type="transmembrane region" description="Helical" evidence="1">
    <location>
        <begin position="137"/>
        <end position="158"/>
    </location>
</feature>
<evidence type="ECO:0000313" key="5">
    <source>
        <dbReference type="Proteomes" id="UP001209755"/>
    </source>
</evidence>
<feature type="transmembrane region" description="Helical" evidence="1">
    <location>
        <begin position="68"/>
        <end position="90"/>
    </location>
</feature>
<evidence type="ECO:0000313" key="4">
    <source>
        <dbReference type="EMBL" id="MCW2309579.1"/>
    </source>
</evidence>
<evidence type="ECO:0000259" key="3">
    <source>
        <dbReference type="Pfam" id="PF10080"/>
    </source>
</evidence>